<proteinExistence type="predicted"/>
<reference evidence="2 3" key="1">
    <citation type="journal article" date="2015" name="Genome Announc.">
        <title>Expanding the biotechnology potential of lactobacilli through comparative genomics of 213 strains and associated genera.</title>
        <authorList>
            <person name="Sun Z."/>
            <person name="Harris H.M."/>
            <person name="McCann A."/>
            <person name="Guo C."/>
            <person name="Argimon S."/>
            <person name="Zhang W."/>
            <person name="Yang X."/>
            <person name="Jeffery I.B."/>
            <person name="Cooney J.C."/>
            <person name="Kagawa T.F."/>
            <person name="Liu W."/>
            <person name="Song Y."/>
            <person name="Salvetti E."/>
            <person name="Wrobel A."/>
            <person name="Rasinkangas P."/>
            <person name="Parkhill J."/>
            <person name="Rea M.C."/>
            <person name="O'Sullivan O."/>
            <person name="Ritari J."/>
            <person name="Douillard F.P."/>
            <person name="Paul Ross R."/>
            <person name="Yang R."/>
            <person name="Briner A.E."/>
            <person name="Felis G.E."/>
            <person name="de Vos W.M."/>
            <person name="Barrangou R."/>
            <person name="Klaenhammer T.R."/>
            <person name="Caufield P.W."/>
            <person name="Cui Y."/>
            <person name="Zhang H."/>
            <person name="O'Toole P.W."/>
        </authorList>
    </citation>
    <scope>NUCLEOTIDE SEQUENCE [LARGE SCALE GENOMIC DNA]</scope>
    <source>
        <strain evidence="2 3">DSM 8475</strain>
    </source>
</reference>
<accession>A0A922TMU6</accession>
<name>A0A922TMU6_9LACO</name>
<evidence type="ECO:0000256" key="1">
    <source>
        <dbReference type="SAM" id="Coils"/>
    </source>
</evidence>
<sequence>MSKYSKDDLRAIKDMKLDEFAGLLNEYDVNTIGALVDSLDKAKKHSKRKGELRTLKAELADQKNEIKKLHKHIDKLIDKVKNK</sequence>
<evidence type="ECO:0000313" key="3">
    <source>
        <dbReference type="Proteomes" id="UP000051085"/>
    </source>
</evidence>
<dbReference type="AlphaFoldDB" id="A0A922TMU6"/>
<feature type="coiled-coil region" evidence="1">
    <location>
        <begin position="45"/>
        <end position="79"/>
    </location>
</feature>
<protein>
    <submittedName>
        <fullName evidence="2">Uncharacterized protein</fullName>
    </submittedName>
</protein>
<keyword evidence="1" id="KW-0175">Coiled coil</keyword>
<comment type="caution">
    <text evidence="2">The sequence shown here is derived from an EMBL/GenBank/DDBJ whole genome shotgun (WGS) entry which is preliminary data.</text>
</comment>
<gene>
    <name evidence="2" type="ORF">FD34_GL000942</name>
</gene>
<evidence type="ECO:0000313" key="2">
    <source>
        <dbReference type="EMBL" id="KRM35429.1"/>
    </source>
</evidence>
<organism evidence="2 3">
    <name type="scientific">Limosilactobacillus pontis DSM 8475</name>
    <dbReference type="NCBI Taxonomy" id="1423794"/>
    <lineage>
        <taxon>Bacteria</taxon>
        <taxon>Bacillati</taxon>
        <taxon>Bacillota</taxon>
        <taxon>Bacilli</taxon>
        <taxon>Lactobacillales</taxon>
        <taxon>Lactobacillaceae</taxon>
        <taxon>Limosilactobacillus</taxon>
    </lineage>
</organism>
<dbReference type="RefSeq" id="WP_057808324.1">
    <property type="nucleotide sequence ID" value="NZ_AZGO01000065.1"/>
</dbReference>
<dbReference type="Proteomes" id="UP000051085">
    <property type="component" value="Unassembled WGS sequence"/>
</dbReference>
<dbReference type="GeneID" id="87978804"/>
<dbReference type="EMBL" id="AZGO01000065">
    <property type="protein sequence ID" value="KRM35429.1"/>
    <property type="molecule type" value="Genomic_DNA"/>
</dbReference>